<feature type="region of interest" description="Disordered" evidence="1">
    <location>
        <begin position="62"/>
        <end position="86"/>
    </location>
</feature>
<keyword evidence="3" id="KW-1185">Reference proteome</keyword>
<gene>
    <name evidence="2" type="ORF">PXEA_LOCUS13200</name>
</gene>
<accession>A0A3S5A4P4</accession>
<organism evidence="2 3">
    <name type="scientific">Protopolystoma xenopodis</name>
    <dbReference type="NCBI Taxonomy" id="117903"/>
    <lineage>
        <taxon>Eukaryota</taxon>
        <taxon>Metazoa</taxon>
        <taxon>Spiralia</taxon>
        <taxon>Lophotrochozoa</taxon>
        <taxon>Platyhelminthes</taxon>
        <taxon>Monogenea</taxon>
        <taxon>Polyopisthocotylea</taxon>
        <taxon>Polystomatidea</taxon>
        <taxon>Polystomatidae</taxon>
        <taxon>Protopolystoma</taxon>
    </lineage>
</organism>
<evidence type="ECO:0000313" key="2">
    <source>
        <dbReference type="EMBL" id="VEL19760.1"/>
    </source>
</evidence>
<evidence type="ECO:0000256" key="1">
    <source>
        <dbReference type="SAM" id="MobiDB-lite"/>
    </source>
</evidence>
<feature type="non-terminal residue" evidence="2">
    <location>
        <position position="128"/>
    </location>
</feature>
<evidence type="ECO:0000313" key="3">
    <source>
        <dbReference type="Proteomes" id="UP000784294"/>
    </source>
</evidence>
<comment type="caution">
    <text evidence="2">The sequence shown here is derived from an EMBL/GenBank/DDBJ whole genome shotgun (WGS) entry which is preliminary data.</text>
</comment>
<dbReference type="EMBL" id="CAAALY010043146">
    <property type="protein sequence ID" value="VEL19760.1"/>
    <property type="molecule type" value="Genomic_DNA"/>
</dbReference>
<name>A0A3S5A4P4_9PLAT</name>
<reference evidence="2" key="1">
    <citation type="submission" date="2018-11" db="EMBL/GenBank/DDBJ databases">
        <authorList>
            <consortium name="Pathogen Informatics"/>
        </authorList>
    </citation>
    <scope>NUCLEOTIDE SEQUENCE</scope>
</reference>
<dbReference type="AlphaFoldDB" id="A0A3S5A4P4"/>
<dbReference type="Proteomes" id="UP000784294">
    <property type="component" value="Unassembled WGS sequence"/>
</dbReference>
<proteinExistence type="predicted"/>
<protein>
    <submittedName>
        <fullName evidence="2">Uncharacterized protein</fullName>
    </submittedName>
</protein>
<sequence length="128" mass="13710">MLSVELHKLRVSEAELNQTLEIRDALINQLENDLASLNRFLGSASCIPGSLVPSITNLHPGSPPYQGINSPSTHDIFPSSSSSDHLASAYGNETVYDRCQSPYGWSEGEKASLTGSEVCLASACNKSK</sequence>